<name>A0ABT1LF75_9HYPH</name>
<keyword evidence="3" id="KW-1185">Reference proteome</keyword>
<sequence length="94" mass="10287">MGEPGEATWRDEDDAQAPRAIVEITPPRRAHRAGGRPPRPADAGFLSQLLAVRAGMPSQRTRRRAEPEDGAIAYRSSDQLDRDPAAPGRFSRKA</sequence>
<dbReference type="EMBL" id="JANCLU010000008">
    <property type="protein sequence ID" value="MCP8938898.1"/>
    <property type="molecule type" value="Genomic_DNA"/>
</dbReference>
<dbReference type="RefSeq" id="WP_254741368.1">
    <property type="nucleotide sequence ID" value="NZ_JANCLU010000008.1"/>
</dbReference>
<accession>A0ABT1LF75</accession>
<reference evidence="2 3" key="1">
    <citation type="submission" date="2022-07" db="EMBL/GenBank/DDBJ databases">
        <authorList>
            <person name="Li W.-J."/>
            <person name="Deng Q.-Q."/>
        </authorList>
    </citation>
    <scope>NUCLEOTIDE SEQUENCE [LARGE SCALE GENOMIC DNA]</scope>
    <source>
        <strain evidence="2 3">SYSU M60028</strain>
    </source>
</reference>
<feature type="region of interest" description="Disordered" evidence="1">
    <location>
        <begin position="1"/>
        <end position="94"/>
    </location>
</feature>
<comment type="caution">
    <text evidence="2">The sequence shown here is derived from an EMBL/GenBank/DDBJ whole genome shotgun (WGS) entry which is preliminary data.</text>
</comment>
<dbReference type="Proteomes" id="UP001205890">
    <property type="component" value="Unassembled WGS sequence"/>
</dbReference>
<proteinExistence type="predicted"/>
<evidence type="ECO:0000256" key="1">
    <source>
        <dbReference type="SAM" id="MobiDB-lite"/>
    </source>
</evidence>
<gene>
    <name evidence="2" type="ORF">NK718_10260</name>
</gene>
<evidence type="ECO:0000313" key="3">
    <source>
        <dbReference type="Proteomes" id="UP001205890"/>
    </source>
</evidence>
<organism evidence="2 3">
    <name type="scientific">Alsobacter ponti</name>
    <dbReference type="NCBI Taxonomy" id="2962936"/>
    <lineage>
        <taxon>Bacteria</taxon>
        <taxon>Pseudomonadati</taxon>
        <taxon>Pseudomonadota</taxon>
        <taxon>Alphaproteobacteria</taxon>
        <taxon>Hyphomicrobiales</taxon>
        <taxon>Alsobacteraceae</taxon>
        <taxon>Alsobacter</taxon>
    </lineage>
</organism>
<evidence type="ECO:0000313" key="2">
    <source>
        <dbReference type="EMBL" id="MCP8938898.1"/>
    </source>
</evidence>
<protein>
    <submittedName>
        <fullName evidence="2">Uncharacterized protein</fullName>
    </submittedName>
</protein>